<dbReference type="Gene3D" id="2.40.420.20">
    <property type="match status" value="1"/>
</dbReference>
<proteinExistence type="inferred from homology"/>
<keyword evidence="6" id="KW-1185">Reference proteome</keyword>
<dbReference type="InterPro" id="IPR006143">
    <property type="entry name" value="RND_pump_MFP"/>
</dbReference>
<dbReference type="SUPFAM" id="SSF111369">
    <property type="entry name" value="HlyD-like secretion proteins"/>
    <property type="match status" value="1"/>
</dbReference>
<name>A0ABV7TSN0_9NEIS</name>
<sequence length="344" mass="35691">MSMFRHPLFFAGLLAAPACLQAAPLATIQLGGSISAQQYSIQGVIQSQRSAQLSVPVAGRLTTLAAQAGQQVKTGQLLAQVDGEAAQQNAAASQAQIAAANAQLEQARREYQRTQALAAKQYLSAAALERAQAQLKTTQAQVQAQIAAARAAGAQAGLYRLTAPFAGTIARVNGDQGALAMPGQPIVELYDPNALRVELLLPASAYADIRQDAPVSVSWRGQTLKVGRIEWFPATDAGSQTRTVRINLAAGSQPAVGEMASASFVTRGQADSRLSVPAAAVSHQREFDAVYVVDAAGKPGLRYVRLGTPQGNTYPVLSGLKAGDRIAANAEQAAALATSPAGAR</sequence>
<dbReference type="Gene3D" id="2.40.30.170">
    <property type="match status" value="1"/>
</dbReference>
<dbReference type="Pfam" id="PF25917">
    <property type="entry name" value="BSH_RND"/>
    <property type="match status" value="1"/>
</dbReference>
<keyword evidence="2" id="KW-0175">Coiled coil</keyword>
<gene>
    <name evidence="5" type="ORF">ACFOKJ_06235</name>
</gene>
<organism evidence="5 6">
    <name type="scientific">Vogesella amnigena</name>
    <dbReference type="NCBI Taxonomy" id="1507449"/>
    <lineage>
        <taxon>Bacteria</taxon>
        <taxon>Pseudomonadati</taxon>
        <taxon>Pseudomonadota</taxon>
        <taxon>Betaproteobacteria</taxon>
        <taxon>Neisseriales</taxon>
        <taxon>Chromobacteriaceae</taxon>
        <taxon>Vogesella</taxon>
    </lineage>
</organism>
<evidence type="ECO:0000313" key="5">
    <source>
        <dbReference type="EMBL" id="MFC3625747.1"/>
    </source>
</evidence>
<protein>
    <submittedName>
        <fullName evidence="5">Efflux RND transporter periplasmic adaptor subunit</fullName>
    </submittedName>
</protein>
<dbReference type="PANTHER" id="PTHR30469:SF38">
    <property type="entry name" value="HLYD FAMILY SECRETION PROTEIN"/>
    <property type="match status" value="1"/>
</dbReference>
<evidence type="ECO:0000313" key="6">
    <source>
        <dbReference type="Proteomes" id="UP001595636"/>
    </source>
</evidence>
<dbReference type="Gene3D" id="1.10.287.470">
    <property type="entry name" value="Helix hairpin bin"/>
    <property type="match status" value="1"/>
</dbReference>
<dbReference type="EMBL" id="JBHRYH010000012">
    <property type="protein sequence ID" value="MFC3625747.1"/>
    <property type="molecule type" value="Genomic_DNA"/>
</dbReference>
<reference evidence="6" key="1">
    <citation type="journal article" date="2019" name="Int. J. Syst. Evol. Microbiol.">
        <title>The Global Catalogue of Microorganisms (GCM) 10K type strain sequencing project: providing services to taxonomists for standard genome sequencing and annotation.</title>
        <authorList>
            <consortium name="The Broad Institute Genomics Platform"/>
            <consortium name="The Broad Institute Genome Sequencing Center for Infectious Disease"/>
            <person name="Wu L."/>
            <person name="Ma J."/>
        </authorList>
    </citation>
    <scope>NUCLEOTIDE SEQUENCE [LARGE SCALE GENOMIC DNA]</scope>
    <source>
        <strain evidence="6">KCTC 42195</strain>
    </source>
</reference>
<dbReference type="NCBIfam" id="TIGR01730">
    <property type="entry name" value="RND_mfp"/>
    <property type="match status" value="1"/>
</dbReference>
<dbReference type="Proteomes" id="UP001595636">
    <property type="component" value="Unassembled WGS sequence"/>
</dbReference>
<keyword evidence="3" id="KW-0732">Signal</keyword>
<dbReference type="Gene3D" id="2.40.50.100">
    <property type="match status" value="1"/>
</dbReference>
<feature type="coiled-coil region" evidence="2">
    <location>
        <begin position="90"/>
        <end position="148"/>
    </location>
</feature>
<feature type="chain" id="PRO_5045888013" evidence="3">
    <location>
        <begin position="23"/>
        <end position="344"/>
    </location>
</feature>
<comment type="similarity">
    <text evidence="1">Belongs to the membrane fusion protein (MFP) (TC 8.A.1) family.</text>
</comment>
<evidence type="ECO:0000259" key="4">
    <source>
        <dbReference type="Pfam" id="PF25917"/>
    </source>
</evidence>
<evidence type="ECO:0000256" key="2">
    <source>
        <dbReference type="SAM" id="Coils"/>
    </source>
</evidence>
<evidence type="ECO:0000256" key="3">
    <source>
        <dbReference type="SAM" id="SignalP"/>
    </source>
</evidence>
<feature type="signal peptide" evidence="3">
    <location>
        <begin position="1"/>
        <end position="22"/>
    </location>
</feature>
<dbReference type="InterPro" id="IPR058625">
    <property type="entry name" value="MdtA-like_BSH"/>
</dbReference>
<dbReference type="PANTHER" id="PTHR30469">
    <property type="entry name" value="MULTIDRUG RESISTANCE PROTEIN MDTA"/>
    <property type="match status" value="1"/>
</dbReference>
<dbReference type="RefSeq" id="WP_390277567.1">
    <property type="nucleotide sequence ID" value="NZ_JBHRYH010000012.1"/>
</dbReference>
<feature type="domain" description="Multidrug resistance protein MdtA-like barrel-sandwich hybrid" evidence="4">
    <location>
        <begin position="51"/>
        <end position="185"/>
    </location>
</feature>
<comment type="caution">
    <text evidence="5">The sequence shown here is derived from an EMBL/GenBank/DDBJ whole genome shotgun (WGS) entry which is preliminary data.</text>
</comment>
<evidence type="ECO:0000256" key="1">
    <source>
        <dbReference type="ARBA" id="ARBA00009477"/>
    </source>
</evidence>
<accession>A0ABV7TSN0</accession>